<dbReference type="PROSITE" id="PS50280">
    <property type="entry name" value="SET"/>
    <property type="match status" value="1"/>
</dbReference>
<dbReference type="Gene3D" id="2.170.270.10">
    <property type="entry name" value="SET domain"/>
    <property type="match status" value="1"/>
</dbReference>
<dbReference type="AlphaFoldDB" id="A0A371DCN0"/>
<reference evidence="3 4" key="1">
    <citation type="journal article" date="2018" name="Biotechnol. Biofuels">
        <title>Integrative visual omics of the white-rot fungus Polyporus brumalis exposes the biotechnological potential of its oxidative enzymes for delignifying raw plant biomass.</title>
        <authorList>
            <person name="Miyauchi S."/>
            <person name="Rancon A."/>
            <person name="Drula E."/>
            <person name="Hage H."/>
            <person name="Chaduli D."/>
            <person name="Favel A."/>
            <person name="Grisel S."/>
            <person name="Henrissat B."/>
            <person name="Herpoel-Gimbert I."/>
            <person name="Ruiz-Duenas F.J."/>
            <person name="Chevret D."/>
            <person name="Hainaut M."/>
            <person name="Lin J."/>
            <person name="Wang M."/>
            <person name="Pangilinan J."/>
            <person name="Lipzen A."/>
            <person name="Lesage-Meessen L."/>
            <person name="Navarro D."/>
            <person name="Riley R."/>
            <person name="Grigoriev I.V."/>
            <person name="Zhou S."/>
            <person name="Raouche S."/>
            <person name="Rosso M.N."/>
        </authorList>
    </citation>
    <scope>NUCLEOTIDE SEQUENCE [LARGE SCALE GENOMIC DNA]</scope>
    <source>
        <strain evidence="3 4">BRFM 1820</strain>
    </source>
</reference>
<evidence type="ECO:0000256" key="1">
    <source>
        <dbReference type="SAM" id="MobiDB-lite"/>
    </source>
</evidence>
<dbReference type="Pfam" id="PF00856">
    <property type="entry name" value="SET"/>
    <property type="match status" value="1"/>
</dbReference>
<keyword evidence="4" id="KW-1185">Reference proteome</keyword>
<feature type="region of interest" description="Disordered" evidence="1">
    <location>
        <begin position="107"/>
        <end position="151"/>
    </location>
</feature>
<feature type="region of interest" description="Disordered" evidence="1">
    <location>
        <begin position="200"/>
        <end position="224"/>
    </location>
</feature>
<dbReference type="Proteomes" id="UP000256964">
    <property type="component" value="Unassembled WGS sequence"/>
</dbReference>
<accession>A0A371DCN0</accession>
<dbReference type="InterPro" id="IPR001214">
    <property type="entry name" value="SET_dom"/>
</dbReference>
<dbReference type="InterPro" id="IPR046341">
    <property type="entry name" value="SET_dom_sf"/>
</dbReference>
<sequence>ACREIPAQTLIEVSTVLLFTAKEYEEYGKHTVLDHYTFVWRDGQMALALGLGSLFNHSQRPNVSYTADPATESIRYVTSRRVLPDEELCIFYRHKLWFHPADATDRPEPCSEHMADLPDDPWSALPNVDEEDDKDEGPSELDVMFDNTDGDPYEVVSEEDLPFRRLKLTPEEEEEEEMNAVRRGRYSVVEAASRCDDVVQGTRGSSTCRIPDPPLQCSSTPHTR</sequence>
<dbReference type="EMBL" id="KZ857400">
    <property type="protein sequence ID" value="RDX50260.1"/>
    <property type="molecule type" value="Genomic_DNA"/>
</dbReference>
<dbReference type="OrthoDB" id="3180714at2759"/>
<dbReference type="SUPFAM" id="SSF82199">
    <property type="entry name" value="SET domain"/>
    <property type="match status" value="1"/>
</dbReference>
<organism evidence="3 4">
    <name type="scientific">Lentinus brumalis</name>
    <dbReference type="NCBI Taxonomy" id="2498619"/>
    <lineage>
        <taxon>Eukaryota</taxon>
        <taxon>Fungi</taxon>
        <taxon>Dikarya</taxon>
        <taxon>Basidiomycota</taxon>
        <taxon>Agaricomycotina</taxon>
        <taxon>Agaricomycetes</taxon>
        <taxon>Polyporales</taxon>
        <taxon>Polyporaceae</taxon>
        <taxon>Lentinus</taxon>
    </lineage>
</organism>
<evidence type="ECO:0000313" key="4">
    <source>
        <dbReference type="Proteomes" id="UP000256964"/>
    </source>
</evidence>
<evidence type="ECO:0000313" key="3">
    <source>
        <dbReference type="EMBL" id="RDX50260.1"/>
    </source>
</evidence>
<dbReference type="CDD" id="cd10540">
    <property type="entry name" value="SET_SpSet7-like"/>
    <property type="match status" value="1"/>
</dbReference>
<protein>
    <recommendedName>
        <fullName evidence="2">SET domain-containing protein</fullName>
    </recommendedName>
</protein>
<feature type="compositionally biased region" description="Basic and acidic residues" evidence="1">
    <location>
        <begin position="107"/>
        <end position="116"/>
    </location>
</feature>
<feature type="compositionally biased region" description="Acidic residues" evidence="1">
    <location>
        <begin position="128"/>
        <end position="139"/>
    </location>
</feature>
<proteinExistence type="predicted"/>
<name>A0A371DCN0_9APHY</name>
<evidence type="ECO:0000259" key="2">
    <source>
        <dbReference type="PROSITE" id="PS50280"/>
    </source>
</evidence>
<gene>
    <name evidence="3" type="ORF">OH76DRAFT_1349305</name>
</gene>
<dbReference type="STRING" id="139420.A0A371DCN0"/>
<feature type="domain" description="SET" evidence="2">
    <location>
        <begin position="1"/>
        <end position="93"/>
    </location>
</feature>
<feature type="non-terminal residue" evidence="3">
    <location>
        <position position="224"/>
    </location>
</feature>